<evidence type="ECO:0000256" key="1">
    <source>
        <dbReference type="SAM" id="MobiDB-lite"/>
    </source>
</evidence>
<dbReference type="AlphaFoldDB" id="A0A8H3V024"/>
<evidence type="ECO:0008006" key="4">
    <source>
        <dbReference type="Google" id="ProtNLM"/>
    </source>
</evidence>
<protein>
    <recommendedName>
        <fullName evidence="4">ABM domain-containing protein</fullName>
    </recommendedName>
</protein>
<feature type="compositionally biased region" description="Polar residues" evidence="1">
    <location>
        <begin position="145"/>
        <end position="156"/>
    </location>
</feature>
<dbReference type="Proteomes" id="UP000490939">
    <property type="component" value="Unassembled WGS sequence"/>
</dbReference>
<comment type="caution">
    <text evidence="2">The sequence shown here is derived from an EMBL/GenBank/DDBJ whole genome shotgun (WGS) entry which is preliminary data.</text>
</comment>
<proteinExistence type="predicted"/>
<organism evidence="2 3">
    <name type="scientific">Venturia inaequalis</name>
    <name type="common">Apple scab fungus</name>
    <dbReference type="NCBI Taxonomy" id="5025"/>
    <lineage>
        <taxon>Eukaryota</taxon>
        <taxon>Fungi</taxon>
        <taxon>Dikarya</taxon>
        <taxon>Ascomycota</taxon>
        <taxon>Pezizomycotina</taxon>
        <taxon>Dothideomycetes</taxon>
        <taxon>Pleosporomycetidae</taxon>
        <taxon>Venturiales</taxon>
        <taxon>Venturiaceae</taxon>
        <taxon>Venturia</taxon>
    </lineage>
</organism>
<keyword evidence="3" id="KW-1185">Reference proteome</keyword>
<evidence type="ECO:0000313" key="2">
    <source>
        <dbReference type="EMBL" id="KAE9978607.1"/>
    </source>
</evidence>
<gene>
    <name evidence="2" type="ORF">EG327_007337</name>
</gene>
<sequence length="184" mass="20445">MPVLSVTKHRLNPGLSQTDPSLLKILPTLRSLAKTPIHFYAAIEDPSALLILSTWPSPSAHVSFTTTSQALLAPLSSQEWTEYMPLDTKTVSNLPLTAPILTISRAFLKPLPHPHQYFSKISALKTPIEEETAPYPSQEQDHSTIYKTRGRQTTYSEHPVYPTKPGRNEEQLGSPKNNPGRVIV</sequence>
<accession>A0A8H3V024</accession>
<dbReference type="EMBL" id="WNWR01000438">
    <property type="protein sequence ID" value="KAE9978607.1"/>
    <property type="molecule type" value="Genomic_DNA"/>
</dbReference>
<name>A0A8H3V024_VENIN</name>
<reference evidence="2 3" key="1">
    <citation type="submission" date="2019-07" db="EMBL/GenBank/DDBJ databases">
        <title>Venturia inaequalis Genome Resource.</title>
        <authorList>
            <person name="Lichtner F.J."/>
        </authorList>
    </citation>
    <scope>NUCLEOTIDE SEQUENCE [LARGE SCALE GENOMIC DNA]</scope>
    <source>
        <strain evidence="2 3">DMI_063113</strain>
    </source>
</reference>
<evidence type="ECO:0000313" key="3">
    <source>
        <dbReference type="Proteomes" id="UP000490939"/>
    </source>
</evidence>
<feature type="region of interest" description="Disordered" evidence="1">
    <location>
        <begin position="132"/>
        <end position="184"/>
    </location>
</feature>